<sequence length="161" mass="18465">MHVASALGYVPLFIIALNMWRRSRNLGKPIRRARTLLIPAFGIMTGLPFMLLRPDMHGLHPFLPQPWWTMLVAVLVGALFALPLAHFTRYERRADGLIYQQASTALLVAFVAIVVVRVVARVALSWMDPWVENALFFMLVVSYIFVWRLASYLKFVRVQRG</sequence>
<protein>
    <submittedName>
        <fullName evidence="2">Uncharacterized protein</fullName>
    </submittedName>
</protein>
<gene>
    <name evidence="2" type="ordered locus">Deima_2510</name>
</gene>
<dbReference type="EMBL" id="CP002454">
    <property type="protein sequence ID" value="ADV68145.1"/>
    <property type="molecule type" value="Genomic_DNA"/>
</dbReference>
<organism evidence="2 3">
    <name type="scientific">Deinococcus maricopensis (strain DSM 21211 / LMG 22137 / NRRL B-23946 / LB-34)</name>
    <dbReference type="NCBI Taxonomy" id="709986"/>
    <lineage>
        <taxon>Bacteria</taxon>
        <taxon>Thermotogati</taxon>
        <taxon>Deinococcota</taxon>
        <taxon>Deinococci</taxon>
        <taxon>Deinococcales</taxon>
        <taxon>Deinococcaceae</taxon>
        <taxon>Deinococcus</taxon>
    </lineage>
</organism>
<feature type="transmembrane region" description="Helical" evidence="1">
    <location>
        <begin position="6"/>
        <end position="21"/>
    </location>
</feature>
<evidence type="ECO:0000313" key="3">
    <source>
        <dbReference type="Proteomes" id="UP000008635"/>
    </source>
</evidence>
<evidence type="ECO:0000256" key="1">
    <source>
        <dbReference type="SAM" id="Phobius"/>
    </source>
</evidence>
<dbReference type="PANTHER" id="PTHR39164">
    <property type="entry name" value="PROTEIN CCDC"/>
    <property type="match status" value="1"/>
</dbReference>
<reference evidence="2 3" key="1">
    <citation type="journal article" date="2011" name="Stand. Genomic Sci.">
        <title>Complete genome sequence of Deinococcus maricopensis type strain (LB-34).</title>
        <authorList>
            <person name="Pukall R."/>
            <person name="Zeytun A."/>
            <person name="Lucas S."/>
            <person name="Lapidus A."/>
            <person name="Hammon N."/>
            <person name="Deshpande S."/>
            <person name="Nolan M."/>
            <person name="Cheng J.F."/>
            <person name="Pitluck S."/>
            <person name="Liolios K."/>
            <person name="Pagani I."/>
            <person name="Mikhailova N."/>
            <person name="Ivanova N."/>
            <person name="Mavromatis K."/>
            <person name="Pati A."/>
            <person name="Tapia R."/>
            <person name="Han C."/>
            <person name="Goodwin L."/>
            <person name="Chen A."/>
            <person name="Palaniappan K."/>
            <person name="Land M."/>
            <person name="Hauser L."/>
            <person name="Chang Y.J."/>
            <person name="Jeffries C.D."/>
            <person name="Brambilla E.M."/>
            <person name="Rohde M."/>
            <person name="Goker M."/>
            <person name="Detter J.C."/>
            <person name="Woyke T."/>
            <person name="Bristow J."/>
            <person name="Eisen J.A."/>
            <person name="Markowitz V."/>
            <person name="Hugenholtz P."/>
            <person name="Kyrpides N.C."/>
            <person name="Klenk H.P."/>
        </authorList>
    </citation>
    <scope>NUCLEOTIDE SEQUENCE [LARGE SCALE GENOMIC DNA]</scope>
    <source>
        <strain evidence="3">DSM 21211 / LMG 22137 / NRRL B-23946 / LB-34</strain>
    </source>
</reference>
<dbReference type="RefSeq" id="WP_013557650.1">
    <property type="nucleotide sequence ID" value="NC_014958.1"/>
</dbReference>
<feature type="transmembrane region" description="Helical" evidence="1">
    <location>
        <begin position="67"/>
        <end position="85"/>
    </location>
</feature>
<keyword evidence="1" id="KW-0812">Transmembrane</keyword>
<dbReference type="Proteomes" id="UP000008635">
    <property type="component" value="Chromosome"/>
</dbReference>
<keyword evidence="1" id="KW-1133">Transmembrane helix</keyword>
<proteinExistence type="predicted"/>
<dbReference type="InterPro" id="IPR031306">
    <property type="entry name" value="CcdC"/>
</dbReference>
<keyword evidence="1" id="KW-0472">Membrane</keyword>
<dbReference type="KEGG" id="dmr:Deima_2510"/>
<dbReference type="PANTHER" id="PTHR39164:SF1">
    <property type="entry name" value="PROTEIN CCDC"/>
    <property type="match status" value="1"/>
</dbReference>
<feature type="transmembrane region" description="Helical" evidence="1">
    <location>
        <begin position="105"/>
        <end position="124"/>
    </location>
</feature>
<feature type="transmembrane region" description="Helical" evidence="1">
    <location>
        <begin position="130"/>
        <end position="150"/>
    </location>
</feature>
<dbReference type="OrthoDB" id="2941182at2"/>
<name>E8UAQ6_DEIML</name>
<dbReference type="eggNOG" id="COG4846">
    <property type="taxonomic scope" value="Bacteria"/>
</dbReference>
<accession>E8UAQ6</accession>
<dbReference type="STRING" id="709986.Deima_2510"/>
<feature type="transmembrane region" description="Helical" evidence="1">
    <location>
        <begin position="33"/>
        <end position="52"/>
    </location>
</feature>
<dbReference type="InterPro" id="IPR058247">
    <property type="entry name" value="DUF1453"/>
</dbReference>
<keyword evidence="3" id="KW-1185">Reference proteome</keyword>
<evidence type="ECO:0000313" key="2">
    <source>
        <dbReference type="EMBL" id="ADV68145.1"/>
    </source>
</evidence>
<dbReference type="AlphaFoldDB" id="E8UAQ6"/>
<reference evidence="3" key="2">
    <citation type="submission" date="2011-01" db="EMBL/GenBank/DDBJ databases">
        <title>The complete genome of Deinococcus maricopensis DSM 21211.</title>
        <authorList>
            <consortium name="US DOE Joint Genome Institute (JGI-PGF)"/>
            <person name="Lucas S."/>
            <person name="Copeland A."/>
            <person name="Lapidus A."/>
            <person name="Goodwin L."/>
            <person name="Pitluck S."/>
            <person name="Kyrpides N."/>
            <person name="Mavromatis K."/>
            <person name="Pagani I."/>
            <person name="Ivanova N."/>
            <person name="Ovchinnikova G."/>
            <person name="Zeytun A."/>
            <person name="Detter J.C."/>
            <person name="Han C."/>
            <person name="Land M."/>
            <person name="Hauser L."/>
            <person name="Markowitz V."/>
            <person name="Cheng J.-F."/>
            <person name="Hugenholtz P."/>
            <person name="Woyke T."/>
            <person name="Wu D."/>
            <person name="Pukall R."/>
            <person name="Gehrich-Schroeter G."/>
            <person name="Brambilla E."/>
            <person name="Klenk H.-P."/>
            <person name="Eisen J.A."/>
        </authorList>
    </citation>
    <scope>NUCLEOTIDE SEQUENCE [LARGE SCALE GENOMIC DNA]</scope>
    <source>
        <strain evidence="3">DSM 21211 / LMG 22137 / NRRL B-23946 / LB-34</strain>
    </source>
</reference>
<dbReference type="HOGENOM" id="CLU_112887_1_0_0"/>
<dbReference type="Pfam" id="PF07301">
    <property type="entry name" value="DUF1453"/>
    <property type="match status" value="1"/>
</dbReference>